<dbReference type="SUPFAM" id="SSF50978">
    <property type="entry name" value="WD40 repeat-like"/>
    <property type="match status" value="1"/>
</dbReference>
<feature type="repeat" description="WD" evidence="4">
    <location>
        <begin position="102"/>
        <end position="144"/>
    </location>
</feature>
<evidence type="ECO:0000259" key="5">
    <source>
        <dbReference type="Pfam" id="PF12894"/>
    </source>
</evidence>
<dbReference type="PROSITE" id="PS50082">
    <property type="entry name" value="WD_REPEATS_2"/>
    <property type="match status" value="3"/>
</dbReference>
<reference evidence="6" key="1">
    <citation type="journal article" date="2014" name="Genome Announc.">
        <title>Draft genome sequence of Rhodosporidium toruloides CECT1137, an oleaginous yeast of biotechnological interest.</title>
        <authorList>
            <person name="Morin N."/>
            <person name="Calcas X."/>
            <person name="Devillers H."/>
            <person name="Durrens P."/>
            <person name="Sherman D.J."/>
            <person name="Nicaud J.-M."/>
            <person name="Neuveglise C."/>
        </authorList>
    </citation>
    <scope>NUCLEOTIDE SEQUENCE</scope>
    <source>
        <strain evidence="6">CECT1137</strain>
    </source>
</reference>
<dbReference type="FunFam" id="2.130.10.10:FF:000190">
    <property type="entry name" value="Nuclear pore complex subunit"/>
    <property type="match status" value="1"/>
</dbReference>
<protein>
    <submittedName>
        <fullName evidence="6">RHTO0S01e13652g1_1</fullName>
    </submittedName>
</protein>
<dbReference type="InterPro" id="IPR024977">
    <property type="entry name" value="Apc4-like_WD40_dom"/>
</dbReference>
<dbReference type="Gene3D" id="2.130.10.10">
    <property type="entry name" value="YVTN repeat-like/Quinoprotein amine dehydrogenase"/>
    <property type="match status" value="1"/>
</dbReference>
<dbReference type="PROSITE" id="PS50294">
    <property type="entry name" value="WD_REPEATS_REGION"/>
    <property type="match status" value="1"/>
</dbReference>
<gene>
    <name evidence="6" type="ORF">RHTO0S_01e13652g</name>
</gene>
<evidence type="ECO:0000313" key="6">
    <source>
        <dbReference type="EMBL" id="CDR36073.1"/>
    </source>
</evidence>
<feature type="repeat" description="WD" evidence="4">
    <location>
        <begin position="269"/>
        <end position="291"/>
    </location>
</feature>
<evidence type="ECO:0000256" key="2">
    <source>
        <dbReference type="ARBA" id="ARBA00022574"/>
    </source>
</evidence>
<comment type="similarity">
    <text evidence="1">Belongs to the WD repeat rae1 family.</text>
</comment>
<keyword evidence="3" id="KW-0677">Repeat</keyword>
<feature type="domain" description="Anaphase-promoting complex subunit 4-like WD40" evidence="5">
    <location>
        <begin position="27"/>
        <end position="115"/>
    </location>
</feature>
<dbReference type="PANTHER" id="PTHR10971">
    <property type="entry name" value="MRNA EXPORT FACTOR AND BUB3"/>
    <property type="match status" value="1"/>
</dbReference>
<dbReference type="InterPro" id="IPR020472">
    <property type="entry name" value="WD40_PAC1"/>
</dbReference>
<sequence length="350" mass="37943">MSLFSLSASKLADVEIANPPSDSISALAWSPTADLLAAASWSNEVRVYEVGLNGANQGKAMYSHEGPALCAKWSKDGTKIVSGGADNAARMFDAGSGQSTQIGAHDAPIKCIDWIDVGGGLVVTGSWDKTLRYWDLRQQAPVVQVTLPERCYAMDCVYPLLVVGTAERHMQIFNLNNPGTAFKTITSPLRMQTRTLACLPDASGYVLASIEGRCAIQYVEDSKTSLNFSFKCHRKDMAKGSQTFGSQFKTGSQQVFAVNDLAFNSMGTFVTAGSDGTLNIWDHNSRTRLKTIVDVGGPVVAARFNHSSQYLAYAISYDWSQGYQGNSAAQKTKIMLHPCQEDEVKPKVKK</sequence>
<keyword evidence="2 4" id="KW-0853">WD repeat</keyword>
<evidence type="ECO:0000256" key="1">
    <source>
        <dbReference type="ARBA" id="ARBA00007830"/>
    </source>
</evidence>
<name>A0A061AG13_RHOTO</name>
<accession>A0A061AG13</accession>
<dbReference type="Pfam" id="PF12894">
    <property type="entry name" value="ANAPC4_WD40"/>
    <property type="match status" value="1"/>
</dbReference>
<evidence type="ECO:0000256" key="4">
    <source>
        <dbReference type="PROSITE-ProRule" id="PRU00221"/>
    </source>
</evidence>
<dbReference type="OrthoDB" id="256303at2759"/>
<dbReference type="InterPro" id="IPR001680">
    <property type="entry name" value="WD40_rpt"/>
</dbReference>
<feature type="repeat" description="WD" evidence="4">
    <location>
        <begin position="61"/>
        <end position="102"/>
    </location>
</feature>
<dbReference type="AlphaFoldDB" id="A0A061AG13"/>
<dbReference type="SMART" id="SM00320">
    <property type="entry name" value="WD40"/>
    <property type="match status" value="4"/>
</dbReference>
<dbReference type="PRINTS" id="PR00320">
    <property type="entry name" value="GPROTEINBRPT"/>
</dbReference>
<dbReference type="InterPro" id="IPR015943">
    <property type="entry name" value="WD40/YVTN_repeat-like_dom_sf"/>
</dbReference>
<evidence type="ECO:0000256" key="3">
    <source>
        <dbReference type="ARBA" id="ARBA00022737"/>
    </source>
</evidence>
<organism evidence="6">
    <name type="scientific">Rhodotorula toruloides</name>
    <name type="common">Yeast</name>
    <name type="synonym">Rhodosporidium toruloides</name>
    <dbReference type="NCBI Taxonomy" id="5286"/>
    <lineage>
        <taxon>Eukaryota</taxon>
        <taxon>Fungi</taxon>
        <taxon>Dikarya</taxon>
        <taxon>Basidiomycota</taxon>
        <taxon>Pucciniomycotina</taxon>
        <taxon>Microbotryomycetes</taxon>
        <taxon>Sporidiobolales</taxon>
        <taxon>Sporidiobolaceae</taxon>
        <taxon>Rhodotorula</taxon>
    </lineage>
</organism>
<dbReference type="EMBL" id="LK052936">
    <property type="protein sequence ID" value="CDR36073.1"/>
    <property type="molecule type" value="Genomic_DNA"/>
</dbReference>
<proteinExistence type="inferred from homology"/>
<dbReference type="InterPro" id="IPR036322">
    <property type="entry name" value="WD40_repeat_dom_sf"/>
</dbReference>
<dbReference type="Pfam" id="PF00400">
    <property type="entry name" value="WD40"/>
    <property type="match status" value="1"/>
</dbReference>